<dbReference type="RefSeq" id="XP_013021356.1">
    <property type="nucleotide sequence ID" value="XM_013165902.1"/>
</dbReference>
<feature type="signal peptide" evidence="1">
    <location>
        <begin position="1"/>
        <end position="19"/>
    </location>
</feature>
<evidence type="ECO:0000313" key="3">
    <source>
        <dbReference type="Proteomes" id="UP000015464"/>
    </source>
</evidence>
<keyword evidence="1" id="KW-0732">Signal</keyword>
<accession>S9W3G4</accession>
<evidence type="ECO:0000256" key="1">
    <source>
        <dbReference type="SAM" id="SignalP"/>
    </source>
</evidence>
<dbReference type="Proteomes" id="UP000015464">
    <property type="component" value="Unassembled WGS sequence"/>
</dbReference>
<protein>
    <submittedName>
        <fullName evidence="2">Uncharacterized protein</fullName>
    </submittedName>
</protein>
<reference evidence="2 3" key="1">
    <citation type="journal article" date="2011" name="Science">
        <title>Comparative functional genomics of the fission yeasts.</title>
        <authorList>
            <person name="Rhind N."/>
            <person name="Chen Z."/>
            <person name="Yassour M."/>
            <person name="Thompson D.A."/>
            <person name="Haas B.J."/>
            <person name="Habib N."/>
            <person name="Wapinski I."/>
            <person name="Roy S."/>
            <person name="Lin M.F."/>
            <person name="Heiman D.I."/>
            <person name="Young S.K."/>
            <person name="Furuya K."/>
            <person name="Guo Y."/>
            <person name="Pidoux A."/>
            <person name="Chen H.M."/>
            <person name="Robbertse B."/>
            <person name="Goldberg J.M."/>
            <person name="Aoki K."/>
            <person name="Bayne E.H."/>
            <person name="Berlin A.M."/>
            <person name="Desjardins C.A."/>
            <person name="Dobbs E."/>
            <person name="Dukaj L."/>
            <person name="Fan L."/>
            <person name="FitzGerald M.G."/>
            <person name="French C."/>
            <person name="Gujja S."/>
            <person name="Hansen K."/>
            <person name="Keifenheim D."/>
            <person name="Levin J.Z."/>
            <person name="Mosher R.A."/>
            <person name="Mueller C.A."/>
            <person name="Pfiffner J."/>
            <person name="Priest M."/>
            <person name="Russ C."/>
            <person name="Smialowska A."/>
            <person name="Swoboda P."/>
            <person name="Sykes S.M."/>
            <person name="Vaughn M."/>
            <person name="Vengrova S."/>
            <person name="Yoder R."/>
            <person name="Zeng Q."/>
            <person name="Allshire R."/>
            <person name="Baulcombe D."/>
            <person name="Birren B.W."/>
            <person name="Brown W."/>
            <person name="Ekwall K."/>
            <person name="Kellis M."/>
            <person name="Leatherwood J."/>
            <person name="Levin H."/>
            <person name="Margalit H."/>
            <person name="Martienssen R."/>
            <person name="Nieduszynski C.A."/>
            <person name="Spatafora J.W."/>
            <person name="Friedman N."/>
            <person name="Dalgaard J.Z."/>
            <person name="Baumann P."/>
            <person name="Niki H."/>
            <person name="Regev A."/>
            <person name="Nusbaum C."/>
        </authorList>
    </citation>
    <scope>NUCLEOTIDE SEQUENCE [LARGE SCALE GENOMIC DNA]</scope>
    <source>
        <strain evidence="3">OY26 / ATCC MYA-4695 / CBS 11777 / NBRC 106824 / NRRL Y48691</strain>
    </source>
</reference>
<dbReference type="GeneID" id="25037955"/>
<organism evidence="2 3">
    <name type="scientific">Schizosaccharomyces cryophilus (strain OY26 / ATCC MYA-4695 / CBS 11777 / NBRC 106824 / NRRL Y48691)</name>
    <name type="common">Fission yeast</name>
    <dbReference type="NCBI Taxonomy" id="653667"/>
    <lineage>
        <taxon>Eukaryota</taxon>
        <taxon>Fungi</taxon>
        <taxon>Dikarya</taxon>
        <taxon>Ascomycota</taxon>
        <taxon>Taphrinomycotina</taxon>
        <taxon>Schizosaccharomycetes</taxon>
        <taxon>Schizosaccharomycetales</taxon>
        <taxon>Schizosaccharomycetaceae</taxon>
        <taxon>Schizosaccharomyces</taxon>
    </lineage>
</organism>
<sequence>MRIFLISLFLMALLGISTAYPYNGDAKGNTTNVTTHQIFKTVTSVAPPVFKTSEA</sequence>
<proteinExistence type="predicted"/>
<dbReference type="AlphaFoldDB" id="S9W3G4"/>
<dbReference type="EMBL" id="KE546988">
    <property type="protein sequence ID" value="EPY53094.1"/>
    <property type="molecule type" value="Genomic_DNA"/>
</dbReference>
<dbReference type="OrthoDB" id="10489628at2759"/>
<name>S9W3G4_SCHCR</name>
<dbReference type="HOGENOM" id="CLU_3033652_0_0_1"/>
<gene>
    <name evidence="2" type="ORF">SPOG_03638</name>
</gene>
<feature type="chain" id="PRO_5004558891" evidence="1">
    <location>
        <begin position="20"/>
        <end position="55"/>
    </location>
</feature>
<evidence type="ECO:0000313" key="2">
    <source>
        <dbReference type="EMBL" id="EPY53094.1"/>
    </source>
</evidence>
<keyword evidence="3" id="KW-1185">Reference proteome</keyword>